<accession>A0A0A9BYR6</accession>
<reference evidence="1" key="1">
    <citation type="submission" date="2014-09" db="EMBL/GenBank/DDBJ databases">
        <authorList>
            <person name="Magalhaes I.L.F."/>
            <person name="Oliveira U."/>
            <person name="Santos F.R."/>
            <person name="Vidigal T.H.D.A."/>
            <person name="Brescovit A.D."/>
            <person name="Santos A.J."/>
        </authorList>
    </citation>
    <scope>NUCLEOTIDE SEQUENCE</scope>
    <source>
        <tissue evidence="1">Shoot tissue taken approximately 20 cm above the soil surface</tissue>
    </source>
</reference>
<reference evidence="1" key="2">
    <citation type="journal article" date="2015" name="Data Brief">
        <title>Shoot transcriptome of the giant reed, Arundo donax.</title>
        <authorList>
            <person name="Barrero R.A."/>
            <person name="Guerrero F.D."/>
            <person name="Moolhuijzen P."/>
            <person name="Goolsby J.A."/>
            <person name="Tidwell J."/>
            <person name="Bellgard S.E."/>
            <person name="Bellgard M.I."/>
        </authorList>
    </citation>
    <scope>NUCLEOTIDE SEQUENCE</scope>
    <source>
        <tissue evidence="1">Shoot tissue taken approximately 20 cm above the soil surface</tissue>
    </source>
</reference>
<organism evidence="1">
    <name type="scientific">Arundo donax</name>
    <name type="common">Giant reed</name>
    <name type="synonym">Donax arundinaceus</name>
    <dbReference type="NCBI Taxonomy" id="35708"/>
    <lineage>
        <taxon>Eukaryota</taxon>
        <taxon>Viridiplantae</taxon>
        <taxon>Streptophyta</taxon>
        <taxon>Embryophyta</taxon>
        <taxon>Tracheophyta</taxon>
        <taxon>Spermatophyta</taxon>
        <taxon>Magnoliopsida</taxon>
        <taxon>Liliopsida</taxon>
        <taxon>Poales</taxon>
        <taxon>Poaceae</taxon>
        <taxon>PACMAD clade</taxon>
        <taxon>Arundinoideae</taxon>
        <taxon>Arundineae</taxon>
        <taxon>Arundo</taxon>
    </lineage>
</organism>
<dbReference type="AlphaFoldDB" id="A0A0A9BYR6"/>
<dbReference type="EMBL" id="GBRH01230532">
    <property type="protein sequence ID" value="JAD67363.1"/>
    <property type="molecule type" value="Transcribed_RNA"/>
</dbReference>
<name>A0A0A9BYR6_ARUDO</name>
<protein>
    <submittedName>
        <fullName evidence="1">Uncharacterized protein</fullName>
    </submittedName>
</protein>
<evidence type="ECO:0000313" key="1">
    <source>
        <dbReference type="EMBL" id="JAD67363.1"/>
    </source>
</evidence>
<proteinExistence type="predicted"/>
<sequence length="29" mass="3348">MISSSFTMIASCSRHSWGSLRWSKKVRAF</sequence>